<dbReference type="GO" id="GO:0004177">
    <property type="term" value="F:aminopeptidase activity"/>
    <property type="evidence" value="ECO:0007669"/>
    <property type="project" value="UniProtKB-KW"/>
</dbReference>
<feature type="chain" id="PRO_5040215623" evidence="3">
    <location>
        <begin position="21"/>
        <end position="514"/>
    </location>
</feature>
<dbReference type="SUPFAM" id="SSF53474">
    <property type="entry name" value="alpha/beta-Hydrolases"/>
    <property type="match status" value="1"/>
</dbReference>
<dbReference type="PANTHER" id="PTHR43248">
    <property type="entry name" value="2-SUCCINYL-6-HYDROXY-2,4-CYCLOHEXADIENE-1-CARBOXYLATE SYNTHASE"/>
    <property type="match status" value="1"/>
</dbReference>
<evidence type="ECO:0000313" key="6">
    <source>
        <dbReference type="Proteomes" id="UP000711996"/>
    </source>
</evidence>
<evidence type="ECO:0000256" key="2">
    <source>
        <dbReference type="ARBA" id="ARBA00022801"/>
    </source>
</evidence>
<dbReference type="Pfam" id="PF08386">
    <property type="entry name" value="Abhydrolase_4"/>
    <property type="match status" value="1"/>
</dbReference>
<feature type="signal peptide" evidence="3">
    <location>
        <begin position="1"/>
        <end position="20"/>
    </location>
</feature>
<dbReference type="PANTHER" id="PTHR43248:SF25">
    <property type="entry name" value="AB HYDROLASE-1 DOMAIN-CONTAINING PROTEIN-RELATED"/>
    <property type="match status" value="1"/>
</dbReference>
<keyword evidence="2" id="KW-0378">Hydrolase</keyword>
<gene>
    <name evidence="5" type="primary">tap-0</name>
    <name evidence="5" type="ORF">CGCSCA2_v012549</name>
</gene>
<evidence type="ECO:0000313" key="5">
    <source>
        <dbReference type="EMBL" id="KAF4848116.1"/>
    </source>
</evidence>
<dbReference type="OrthoDB" id="425534at2759"/>
<protein>
    <submittedName>
        <fullName evidence="5">Tripeptidyl aminopeptidase</fullName>
    </submittedName>
</protein>
<dbReference type="EMBL" id="QPMT01000056">
    <property type="protein sequence ID" value="KAF4848116.1"/>
    <property type="molecule type" value="Genomic_DNA"/>
</dbReference>
<comment type="similarity">
    <text evidence="1">Belongs to the peptidase S33 family.</text>
</comment>
<dbReference type="Gene3D" id="3.40.50.1820">
    <property type="entry name" value="alpha/beta hydrolase"/>
    <property type="match status" value="1"/>
</dbReference>
<accession>A0A9P5BS94</accession>
<sequence>MKTRSFSAALLLLHGARANAASGGRQEIEWGACTEFNSTEPIQCANLTVPLDYTSPNSSKTLDLQLLRIPATRQPSKGSILFNFGGPGIAGRSTMAAAGVGEVYRNATSEYHDLVTFDPRGTGNTIPFSCFKDQDEIDDYVLRTPKAWAIMTPPNFSSNSSDVTPGRLWASAKLLVDKCYETSKEMAGMYGTAFVVRDMMQIVDALGEDGLLRYWGVSYGTILGQTAAAMFPDRIDRMVLDGNLNGHEYYNAWDDEQWASSDEAFSAVFQSCVARPSTCPLAHRNQTAQELEDATYALMDDLNARPIPFNGTWIDYNVVKASIMSALYSTAHWPVLTTALDALMSGNYTLFTETSAKLSSSYDSAGTRSDAQLQIRCGDKIARIDTLDEFLPIMDRQERGSKIFGDIQTTMEMMCAQWRLNAKERYAGDFAVKTRHPVMFIGNTADALGPLVSAKNMSVAFEGSRVLQVDGYGHGSAGTSKCAAMATADYYVNGTLPKEGAFCELDDPILEKVE</sequence>
<name>A0A9P5BS94_COLSI</name>
<evidence type="ECO:0000256" key="1">
    <source>
        <dbReference type="ARBA" id="ARBA00010088"/>
    </source>
</evidence>
<dbReference type="AlphaFoldDB" id="A0A9P5BS94"/>
<dbReference type="Proteomes" id="UP000711996">
    <property type="component" value="Unassembled WGS sequence"/>
</dbReference>
<evidence type="ECO:0000259" key="4">
    <source>
        <dbReference type="Pfam" id="PF08386"/>
    </source>
</evidence>
<keyword evidence="6" id="KW-1185">Reference proteome</keyword>
<proteinExistence type="inferred from homology"/>
<keyword evidence="3" id="KW-0732">Signal</keyword>
<reference evidence="5" key="1">
    <citation type="submission" date="2019-06" db="EMBL/GenBank/DDBJ databases">
        <authorList>
            <person name="Gan P."/>
            <person name="Shirasu K."/>
        </authorList>
    </citation>
    <scope>NUCLEOTIDE SEQUENCE [LARGE SCALE GENOMIC DNA]</scope>
    <source>
        <strain evidence="5">CAD2</strain>
    </source>
</reference>
<dbReference type="InterPro" id="IPR013595">
    <property type="entry name" value="Pept_S33_TAP-like_C"/>
</dbReference>
<organism evidence="5 6">
    <name type="scientific">Colletotrichum siamense</name>
    <name type="common">Anthracnose fungus</name>
    <dbReference type="NCBI Taxonomy" id="690259"/>
    <lineage>
        <taxon>Eukaryota</taxon>
        <taxon>Fungi</taxon>
        <taxon>Dikarya</taxon>
        <taxon>Ascomycota</taxon>
        <taxon>Pezizomycotina</taxon>
        <taxon>Sordariomycetes</taxon>
        <taxon>Hypocreomycetidae</taxon>
        <taxon>Glomerellales</taxon>
        <taxon>Glomerellaceae</taxon>
        <taxon>Colletotrichum</taxon>
        <taxon>Colletotrichum gloeosporioides species complex</taxon>
    </lineage>
</organism>
<evidence type="ECO:0000256" key="3">
    <source>
        <dbReference type="SAM" id="SignalP"/>
    </source>
</evidence>
<comment type="caution">
    <text evidence="5">The sequence shown here is derived from an EMBL/GenBank/DDBJ whole genome shotgun (WGS) entry which is preliminary data.</text>
</comment>
<keyword evidence="5" id="KW-0645">Protease</keyword>
<dbReference type="InterPro" id="IPR051601">
    <property type="entry name" value="Serine_prot/Carboxylest_S33"/>
</dbReference>
<keyword evidence="5" id="KW-0031">Aminopeptidase</keyword>
<dbReference type="InterPro" id="IPR029058">
    <property type="entry name" value="AB_hydrolase_fold"/>
</dbReference>
<feature type="domain" description="Peptidase S33 tripeptidyl aminopeptidase-like C-terminal" evidence="4">
    <location>
        <begin position="402"/>
        <end position="503"/>
    </location>
</feature>